<feature type="domain" description="NAD(P)-binding" evidence="1">
    <location>
        <begin position="7"/>
        <end position="193"/>
    </location>
</feature>
<dbReference type="SUPFAM" id="SSF51735">
    <property type="entry name" value="NAD(P)-binding Rossmann-fold domains"/>
    <property type="match status" value="1"/>
</dbReference>
<keyword evidence="3" id="KW-1185">Reference proteome</keyword>
<dbReference type="GO" id="GO:0042602">
    <property type="term" value="F:riboflavin reductase (NADPH) activity"/>
    <property type="evidence" value="ECO:0007669"/>
    <property type="project" value="TreeGrafter"/>
</dbReference>
<protein>
    <submittedName>
        <fullName evidence="2">NAD(P)H-binding</fullName>
    </submittedName>
</protein>
<organism evidence="2 3">
    <name type="scientific">Lentzea albida</name>
    <dbReference type="NCBI Taxonomy" id="65499"/>
    <lineage>
        <taxon>Bacteria</taxon>
        <taxon>Bacillati</taxon>
        <taxon>Actinomycetota</taxon>
        <taxon>Actinomycetes</taxon>
        <taxon>Pseudonocardiales</taxon>
        <taxon>Pseudonocardiaceae</taxon>
        <taxon>Lentzea</taxon>
    </lineage>
</organism>
<dbReference type="EMBL" id="FOFV01000002">
    <property type="protein sequence ID" value="SEQ27049.1"/>
    <property type="molecule type" value="Genomic_DNA"/>
</dbReference>
<dbReference type="PANTHER" id="PTHR43355:SF2">
    <property type="entry name" value="FLAVIN REDUCTASE (NADPH)"/>
    <property type="match status" value="1"/>
</dbReference>
<dbReference type="InterPro" id="IPR051606">
    <property type="entry name" value="Polyketide_Oxido-like"/>
</dbReference>
<evidence type="ECO:0000313" key="3">
    <source>
        <dbReference type="Proteomes" id="UP000199503"/>
    </source>
</evidence>
<proteinExistence type="predicted"/>
<dbReference type="Proteomes" id="UP000199503">
    <property type="component" value="Unassembled WGS sequence"/>
</dbReference>
<dbReference type="PANTHER" id="PTHR43355">
    <property type="entry name" value="FLAVIN REDUCTASE (NADPH)"/>
    <property type="match status" value="1"/>
</dbReference>
<gene>
    <name evidence="2" type="ORF">SAMN04488000_102366</name>
</gene>
<name>A0A1H9EN29_9PSEU</name>
<evidence type="ECO:0000313" key="2">
    <source>
        <dbReference type="EMBL" id="SEQ27049.1"/>
    </source>
</evidence>
<dbReference type="GO" id="GO:0004074">
    <property type="term" value="F:biliverdin reductase [NAD(P)H] activity"/>
    <property type="evidence" value="ECO:0007669"/>
    <property type="project" value="TreeGrafter"/>
</dbReference>
<dbReference type="STRING" id="65499.SAMN04488000_102366"/>
<dbReference type="Gene3D" id="3.40.50.720">
    <property type="entry name" value="NAD(P)-binding Rossmann-like Domain"/>
    <property type="match status" value="1"/>
</dbReference>
<dbReference type="RefSeq" id="WP_089911536.1">
    <property type="nucleotide sequence ID" value="NZ_FOFV01000002.1"/>
</dbReference>
<dbReference type="InterPro" id="IPR036291">
    <property type="entry name" value="NAD(P)-bd_dom_sf"/>
</dbReference>
<dbReference type="OrthoDB" id="3763081at2"/>
<sequence length="206" mass="21950">MRIAVLGATGRTGRLVVAELLRRGHELVAVVRDAERAGLPGEVALVVGDVRRAEVLARAVTGADAVVSALGPGPEAPRLHGEVAPVLRSVMAERNVGRYVGVSGAGLTIAGDRKSVRDRIISMLMSRLEVVRDKAAEHRVWAGSGIRWTLVRPPRLNDEPAEGRVEHHAHSSPRRTALSRGDLALFLADVVEDGLYVGQAPLVAAR</sequence>
<reference evidence="3" key="1">
    <citation type="submission" date="2016-10" db="EMBL/GenBank/DDBJ databases">
        <authorList>
            <person name="Varghese N."/>
            <person name="Submissions S."/>
        </authorList>
    </citation>
    <scope>NUCLEOTIDE SEQUENCE [LARGE SCALE GENOMIC DNA]</scope>
    <source>
        <strain evidence="3">DSM 44437</strain>
    </source>
</reference>
<dbReference type="AlphaFoldDB" id="A0A1H9EN29"/>
<accession>A0A1H9EN29</accession>
<dbReference type="InterPro" id="IPR016040">
    <property type="entry name" value="NAD(P)-bd_dom"/>
</dbReference>
<evidence type="ECO:0000259" key="1">
    <source>
        <dbReference type="Pfam" id="PF13460"/>
    </source>
</evidence>
<dbReference type="Pfam" id="PF13460">
    <property type="entry name" value="NAD_binding_10"/>
    <property type="match status" value="1"/>
</dbReference>